<dbReference type="Proteomes" id="UP000042997">
    <property type="component" value="Unassembled WGS sequence"/>
</dbReference>
<evidence type="ECO:0000313" key="7">
    <source>
        <dbReference type="Proteomes" id="UP000042997"/>
    </source>
</evidence>
<keyword evidence="1" id="KW-0805">Transcription regulation</keyword>
<evidence type="ECO:0000259" key="5">
    <source>
        <dbReference type="PROSITE" id="PS50977"/>
    </source>
</evidence>
<dbReference type="OrthoDB" id="4726108at2"/>
<evidence type="ECO:0000256" key="1">
    <source>
        <dbReference type="ARBA" id="ARBA00023015"/>
    </source>
</evidence>
<dbReference type="InterPro" id="IPR041490">
    <property type="entry name" value="KstR2_TetR_C"/>
</dbReference>
<dbReference type="InterPro" id="IPR036271">
    <property type="entry name" value="Tet_transcr_reg_TetR-rel_C_sf"/>
</dbReference>
<dbReference type="Gene3D" id="1.10.357.10">
    <property type="entry name" value="Tetracycline Repressor, domain 2"/>
    <property type="match status" value="1"/>
</dbReference>
<dbReference type="Pfam" id="PF17932">
    <property type="entry name" value="TetR_C_24"/>
    <property type="match status" value="1"/>
</dbReference>
<accession>A0A098BET3</accession>
<dbReference type="SUPFAM" id="SSF48498">
    <property type="entry name" value="Tetracyclin repressor-like, C-terminal domain"/>
    <property type="match status" value="1"/>
</dbReference>
<dbReference type="PROSITE" id="PS50977">
    <property type="entry name" value="HTH_TETR_2"/>
    <property type="match status" value="1"/>
</dbReference>
<dbReference type="GO" id="GO:0000976">
    <property type="term" value="F:transcription cis-regulatory region binding"/>
    <property type="evidence" value="ECO:0007669"/>
    <property type="project" value="TreeGrafter"/>
</dbReference>
<sequence length="220" mass="24656">MAKASEDRASTAVETLSKSDRTRERILNAAADVLSRNGYAGTRLSDIADVAELQAPAIYYYFRSREDVIEEVIRVGQRLTIDHVVAALDPLPPETPAIDRILAAVAARLEVVLTRSKYASASIRNMSQLPADMRERQLELRREYGTIWRELFEQGAAAGEFDPRLDPHAARMLVIGALNWVPEWWNPDRGTADSIIENAQQFVRFGLTKRSSTRFAPTLS</sequence>
<dbReference type="SUPFAM" id="SSF46689">
    <property type="entry name" value="Homeodomain-like"/>
    <property type="match status" value="1"/>
</dbReference>
<protein>
    <submittedName>
        <fullName evidence="6">Regulatory protein TetR</fullName>
    </submittedName>
</protein>
<name>A0A098BET3_9NOCA</name>
<dbReference type="Gene3D" id="1.10.10.60">
    <property type="entry name" value="Homeodomain-like"/>
    <property type="match status" value="1"/>
</dbReference>
<dbReference type="PANTHER" id="PTHR30055">
    <property type="entry name" value="HTH-TYPE TRANSCRIPTIONAL REGULATOR RUTR"/>
    <property type="match status" value="1"/>
</dbReference>
<dbReference type="GO" id="GO:0003700">
    <property type="term" value="F:DNA-binding transcription factor activity"/>
    <property type="evidence" value="ECO:0007669"/>
    <property type="project" value="TreeGrafter"/>
</dbReference>
<evidence type="ECO:0000256" key="3">
    <source>
        <dbReference type="ARBA" id="ARBA00023163"/>
    </source>
</evidence>
<dbReference type="EMBL" id="CCSD01000032">
    <property type="protein sequence ID" value="CDZ87229.1"/>
    <property type="molecule type" value="Genomic_DNA"/>
</dbReference>
<dbReference type="Pfam" id="PF00440">
    <property type="entry name" value="TetR_N"/>
    <property type="match status" value="1"/>
</dbReference>
<organism evidence="6 7">
    <name type="scientific">Rhodococcus ruber</name>
    <dbReference type="NCBI Taxonomy" id="1830"/>
    <lineage>
        <taxon>Bacteria</taxon>
        <taxon>Bacillati</taxon>
        <taxon>Actinomycetota</taxon>
        <taxon>Actinomycetes</taxon>
        <taxon>Mycobacteriales</taxon>
        <taxon>Nocardiaceae</taxon>
        <taxon>Rhodococcus</taxon>
    </lineage>
</organism>
<keyword evidence="3" id="KW-0804">Transcription</keyword>
<proteinExistence type="predicted"/>
<keyword evidence="2 4" id="KW-0238">DNA-binding</keyword>
<dbReference type="InterPro" id="IPR009057">
    <property type="entry name" value="Homeodomain-like_sf"/>
</dbReference>
<dbReference type="PANTHER" id="PTHR30055:SF234">
    <property type="entry name" value="HTH-TYPE TRANSCRIPTIONAL REGULATOR BETI"/>
    <property type="match status" value="1"/>
</dbReference>
<feature type="domain" description="HTH tetR-type" evidence="5">
    <location>
        <begin position="20"/>
        <end position="80"/>
    </location>
</feature>
<dbReference type="AlphaFoldDB" id="A0A098BET3"/>
<feature type="DNA-binding region" description="H-T-H motif" evidence="4">
    <location>
        <begin position="43"/>
        <end position="62"/>
    </location>
</feature>
<evidence type="ECO:0000313" key="6">
    <source>
        <dbReference type="EMBL" id="CDZ87229.1"/>
    </source>
</evidence>
<gene>
    <name evidence="6" type="ORF">RHRU231_230057</name>
</gene>
<evidence type="ECO:0000256" key="2">
    <source>
        <dbReference type="ARBA" id="ARBA00023125"/>
    </source>
</evidence>
<dbReference type="InterPro" id="IPR050109">
    <property type="entry name" value="HTH-type_TetR-like_transc_reg"/>
</dbReference>
<dbReference type="InterPro" id="IPR001647">
    <property type="entry name" value="HTH_TetR"/>
</dbReference>
<dbReference type="PRINTS" id="PR00455">
    <property type="entry name" value="HTHTETR"/>
</dbReference>
<reference evidence="6 7" key="1">
    <citation type="journal article" date="2014" name="Genome Announc.">
        <title>Draft Genome Sequence of Propane- and Butane-Oxidizing Actinobacterium Rhodococcus ruber IEGM 231.</title>
        <authorList>
            <person name="Ivshina I.B."/>
            <person name="Kuyukina M.S."/>
            <person name="Krivoruchko A.V."/>
            <person name="Barbe V."/>
            <person name="Fischer C."/>
        </authorList>
    </citation>
    <scope>NUCLEOTIDE SEQUENCE [LARGE SCALE GENOMIC DNA]</scope>
</reference>
<evidence type="ECO:0000256" key="4">
    <source>
        <dbReference type="PROSITE-ProRule" id="PRU00335"/>
    </source>
</evidence>